<keyword evidence="1" id="KW-1133">Transmembrane helix</keyword>
<keyword evidence="1" id="KW-0472">Membrane</keyword>
<evidence type="ECO:0000256" key="1">
    <source>
        <dbReference type="SAM" id="Phobius"/>
    </source>
</evidence>
<dbReference type="AlphaFoldDB" id="F5P2S1"/>
<feature type="transmembrane region" description="Helical" evidence="1">
    <location>
        <begin position="6"/>
        <end position="27"/>
    </location>
</feature>
<comment type="caution">
    <text evidence="2">The sequence shown here is derived from an EMBL/GenBank/DDBJ whole genome shotgun (WGS) entry which is preliminary data.</text>
</comment>
<organism evidence="2 3">
    <name type="scientific">Shigella flexneri K-227</name>
    <dbReference type="NCBI Taxonomy" id="766147"/>
    <lineage>
        <taxon>Bacteria</taxon>
        <taxon>Pseudomonadati</taxon>
        <taxon>Pseudomonadota</taxon>
        <taxon>Gammaproteobacteria</taxon>
        <taxon>Enterobacterales</taxon>
        <taxon>Enterobacteriaceae</taxon>
        <taxon>Shigella</taxon>
    </lineage>
</organism>
<proteinExistence type="predicted"/>
<evidence type="ECO:0000313" key="2">
    <source>
        <dbReference type="EMBL" id="EGK32548.1"/>
    </source>
</evidence>
<gene>
    <name evidence="2" type="ORF">SFK227_4813</name>
</gene>
<sequence>MFCTVPLRLISYSSSCFSAGLINSFFYKKRLGKKKISLLNILPIK</sequence>
<name>F5P2S1_SHIFL</name>
<accession>F5P2S1</accession>
<protein>
    <submittedName>
        <fullName evidence="2">Uncharacterized protein</fullName>
    </submittedName>
</protein>
<reference evidence="2 3" key="1">
    <citation type="submission" date="2011-04" db="EMBL/GenBank/DDBJ databases">
        <authorList>
            <person name="Rasko D."/>
            <person name="Redman J."/>
            <person name="Daugherty S.C."/>
            <person name="Tallon L."/>
            <person name="Sadzewicz L."/>
            <person name="Jones K."/>
            <person name="Santana-Cruz I."/>
            <person name="Liu X."/>
        </authorList>
    </citation>
    <scope>NUCLEOTIDE SEQUENCE [LARGE SCALE GENOMIC DNA]</scope>
    <source>
        <strain evidence="2 3">K-227</strain>
    </source>
</reference>
<dbReference type="Proteomes" id="UP000004520">
    <property type="component" value="Unassembled WGS sequence"/>
</dbReference>
<dbReference type="EMBL" id="AFGY01000063">
    <property type="protein sequence ID" value="EGK32548.1"/>
    <property type="molecule type" value="Genomic_DNA"/>
</dbReference>
<evidence type="ECO:0000313" key="3">
    <source>
        <dbReference type="Proteomes" id="UP000004520"/>
    </source>
</evidence>
<keyword evidence="1" id="KW-0812">Transmembrane</keyword>